<dbReference type="Proteomes" id="UP000551848">
    <property type="component" value="Unassembled WGS sequence"/>
</dbReference>
<dbReference type="AlphaFoldDB" id="A0A838Y550"/>
<organism evidence="4 5">
    <name type="scientific">SAR86 cluster bacterium</name>
    <dbReference type="NCBI Taxonomy" id="2030880"/>
    <lineage>
        <taxon>Bacteria</taxon>
        <taxon>Pseudomonadati</taxon>
        <taxon>Pseudomonadota</taxon>
        <taxon>Gammaproteobacteria</taxon>
        <taxon>SAR86 cluster</taxon>
    </lineage>
</organism>
<dbReference type="InterPro" id="IPR023393">
    <property type="entry name" value="START-like_dom_sf"/>
</dbReference>
<reference evidence="4 5" key="1">
    <citation type="submission" date="2020-06" db="EMBL/GenBank/DDBJ databases">
        <title>Dysbiosis in marine aquaculture revealed through microbiome analysis: reverse ecology for environmental sustainability.</title>
        <authorList>
            <person name="Haro-Moreno J.M."/>
            <person name="Coutinho F.H."/>
            <person name="Zaragoza-Solas A."/>
            <person name="Picazo A."/>
            <person name="Almagro-Moreno S."/>
            <person name="Lopez-Perez M."/>
        </authorList>
    </citation>
    <scope>NUCLEOTIDE SEQUENCE [LARGE SCALE GENOMIC DNA]</scope>
    <source>
        <strain evidence="4">MCMED-G41</strain>
    </source>
</reference>
<dbReference type="Pfam" id="PF03364">
    <property type="entry name" value="Polyketide_cyc"/>
    <property type="match status" value="1"/>
</dbReference>
<proteinExistence type="inferred from homology"/>
<sequence>MSSSFEGSEIFQASPEEILNLINNFEAYQEFLPGCVESTRMPCSEDDLVKGRLVFSLMNNTYSFESMNKTHGFDVCISQLKGPFKDFSAIWSLESIDSKNTKVKFLTKFQLPFFLKIFAKQSLIEKIGTKFMEAFKKQLTEQNQ</sequence>
<evidence type="ECO:0000256" key="1">
    <source>
        <dbReference type="ARBA" id="ARBA00008918"/>
    </source>
</evidence>
<evidence type="ECO:0000259" key="3">
    <source>
        <dbReference type="Pfam" id="PF03364"/>
    </source>
</evidence>
<keyword evidence="2" id="KW-1277">Toxin-antitoxin system</keyword>
<feature type="domain" description="Coenzyme Q-binding protein COQ10 START" evidence="3">
    <location>
        <begin position="12"/>
        <end position="135"/>
    </location>
</feature>
<comment type="caution">
    <text evidence="4">The sequence shown here is derived from an EMBL/GenBank/DDBJ whole genome shotgun (WGS) entry which is preliminary data.</text>
</comment>
<evidence type="ECO:0000313" key="5">
    <source>
        <dbReference type="Proteomes" id="UP000551848"/>
    </source>
</evidence>
<protein>
    <recommendedName>
        <fullName evidence="3">Coenzyme Q-binding protein COQ10 START domain-containing protein</fullName>
    </recommendedName>
</protein>
<dbReference type="InterPro" id="IPR005031">
    <property type="entry name" value="COQ10_START"/>
</dbReference>
<accession>A0A838Y550</accession>
<dbReference type="EMBL" id="JACETL010000001">
    <property type="protein sequence ID" value="MBA4692119.1"/>
    <property type="molecule type" value="Genomic_DNA"/>
</dbReference>
<evidence type="ECO:0000256" key="2">
    <source>
        <dbReference type="ARBA" id="ARBA00022649"/>
    </source>
</evidence>
<evidence type="ECO:0000313" key="4">
    <source>
        <dbReference type="EMBL" id="MBA4692119.1"/>
    </source>
</evidence>
<gene>
    <name evidence="4" type="ORF">H2072_00050</name>
</gene>
<dbReference type="SUPFAM" id="SSF55961">
    <property type="entry name" value="Bet v1-like"/>
    <property type="match status" value="1"/>
</dbReference>
<name>A0A838Y550_9GAMM</name>
<comment type="similarity">
    <text evidence="1">Belongs to the ribosome association toxin RatA family.</text>
</comment>
<dbReference type="Gene3D" id="3.30.530.20">
    <property type="match status" value="1"/>
</dbReference>